<feature type="region of interest" description="Disordered" evidence="1">
    <location>
        <begin position="32"/>
        <end position="165"/>
    </location>
</feature>
<feature type="region of interest" description="Disordered" evidence="1">
    <location>
        <begin position="797"/>
        <end position="821"/>
    </location>
</feature>
<accession>A0ABD1XVN0</accession>
<feature type="compositionally biased region" description="Polar residues" evidence="1">
    <location>
        <begin position="200"/>
        <end position="215"/>
    </location>
</feature>
<feature type="compositionally biased region" description="Acidic residues" evidence="1">
    <location>
        <begin position="803"/>
        <end position="821"/>
    </location>
</feature>
<proteinExistence type="predicted"/>
<dbReference type="Proteomes" id="UP001605036">
    <property type="component" value="Unassembled WGS sequence"/>
</dbReference>
<dbReference type="InterPro" id="IPR009057">
    <property type="entry name" value="Homeodomain-like_sf"/>
</dbReference>
<dbReference type="CDD" id="cd00167">
    <property type="entry name" value="SANT"/>
    <property type="match status" value="1"/>
</dbReference>
<dbReference type="Gene3D" id="1.10.10.60">
    <property type="entry name" value="Homeodomain-like"/>
    <property type="match status" value="1"/>
</dbReference>
<evidence type="ECO:0000256" key="1">
    <source>
        <dbReference type="SAM" id="MobiDB-lite"/>
    </source>
</evidence>
<organism evidence="3 4">
    <name type="scientific">Riccia fluitans</name>
    <dbReference type="NCBI Taxonomy" id="41844"/>
    <lineage>
        <taxon>Eukaryota</taxon>
        <taxon>Viridiplantae</taxon>
        <taxon>Streptophyta</taxon>
        <taxon>Embryophyta</taxon>
        <taxon>Marchantiophyta</taxon>
        <taxon>Marchantiopsida</taxon>
        <taxon>Marchantiidae</taxon>
        <taxon>Marchantiales</taxon>
        <taxon>Ricciaceae</taxon>
        <taxon>Riccia</taxon>
    </lineage>
</organism>
<reference evidence="3 4" key="1">
    <citation type="submission" date="2024-09" db="EMBL/GenBank/DDBJ databases">
        <title>Chromosome-scale assembly of Riccia fluitans.</title>
        <authorList>
            <person name="Paukszto L."/>
            <person name="Sawicki J."/>
            <person name="Karawczyk K."/>
            <person name="Piernik-Szablinska J."/>
            <person name="Szczecinska M."/>
            <person name="Mazdziarz M."/>
        </authorList>
    </citation>
    <scope>NUCLEOTIDE SEQUENCE [LARGE SCALE GENOMIC DNA]</scope>
    <source>
        <strain evidence="3">Rf_01</strain>
        <tissue evidence="3">Aerial parts of the thallus</tissue>
    </source>
</reference>
<protein>
    <recommendedName>
        <fullName evidence="2">Myb-like domain-containing protein</fullName>
    </recommendedName>
</protein>
<feature type="compositionally biased region" description="Polar residues" evidence="1">
    <location>
        <begin position="120"/>
        <end position="130"/>
    </location>
</feature>
<feature type="region of interest" description="Disordered" evidence="1">
    <location>
        <begin position="194"/>
        <end position="223"/>
    </location>
</feature>
<evidence type="ECO:0000259" key="2">
    <source>
        <dbReference type="PROSITE" id="PS50090"/>
    </source>
</evidence>
<dbReference type="EMBL" id="JBHFFA010000007">
    <property type="protein sequence ID" value="KAL2611971.1"/>
    <property type="molecule type" value="Genomic_DNA"/>
</dbReference>
<evidence type="ECO:0000313" key="4">
    <source>
        <dbReference type="Proteomes" id="UP001605036"/>
    </source>
</evidence>
<feature type="compositionally biased region" description="Polar residues" evidence="1">
    <location>
        <begin position="421"/>
        <end position="435"/>
    </location>
</feature>
<feature type="region of interest" description="Disordered" evidence="1">
    <location>
        <begin position="483"/>
        <end position="522"/>
    </location>
</feature>
<comment type="caution">
    <text evidence="3">The sequence shown here is derived from an EMBL/GenBank/DDBJ whole genome shotgun (WGS) entry which is preliminary data.</text>
</comment>
<feature type="compositionally biased region" description="Polar residues" evidence="1">
    <location>
        <begin position="503"/>
        <end position="522"/>
    </location>
</feature>
<dbReference type="InterPro" id="IPR001005">
    <property type="entry name" value="SANT/Myb"/>
</dbReference>
<keyword evidence="4" id="KW-1185">Reference proteome</keyword>
<gene>
    <name evidence="3" type="ORF">R1flu_023663</name>
</gene>
<evidence type="ECO:0000313" key="3">
    <source>
        <dbReference type="EMBL" id="KAL2611971.1"/>
    </source>
</evidence>
<feature type="compositionally biased region" description="Polar residues" evidence="1">
    <location>
        <begin position="149"/>
        <end position="163"/>
    </location>
</feature>
<dbReference type="SUPFAM" id="SSF46689">
    <property type="entry name" value="Homeodomain-like"/>
    <property type="match status" value="1"/>
</dbReference>
<dbReference type="AlphaFoldDB" id="A0ABD1XVN0"/>
<sequence>MSVVIVNVSRGRRRSEEKMIIKRAKRQVSVRVFTRSDGGAQKAAAKTDPSHNVTPTTMAVKEQQDQQGKKRKGKIPEAGGPRPKEASNSMRRTRSRTLGLHKDKENSPGKGMAPVENGKSIVSSKHSTGFGNRKRGREATALGAAPTPKKTSARVTTRSSGKFSPSLEKITEEKIASPTVNDSAAIVGTVRTVADHDKSPGSTGTSLRKNGTTLQRPKELPKRSVKKLGAVKRTPTVIVNAARAKRTPPLPGLQELRRPVRGDVKKQKTPGKLGITTLESPAEKYGVVTRAEEYVVDYGNHERVTRSRSTTNALRIAEDATGFVRTAMNAVVQARIKEELLQQQRLKIKSIVDINAAETIPKDEIERSNRTNSLRRSNRSRKSLTAEKLIQELDSYRLASTGGQAGEVDLKEKLRKGINRLTRSQSKRLGNSTEGTPEKKALVATKLPRVANQDNLPKATESALVRRLKEDIEDHAKKYGLLDQEKTAFQGRSDKKGLPNPGTVEQQQHSGSEPEDGSQNANDWTSEQEIALQNAYITVKPAADFWYHISKRVPGKTAEECFNKFYAGHPTPPAAQKPKRQTEKATAKDIDLLAIAKPKRGTVKGKQRLLEAHRTIRNILRKQQVEDEDYEADAFVALERPDVVESVRNSEEAKEAAVFKVTEVPTCTFQSQTNMASKPFEDIVIGGLPASEKENRNVNAVESRLRRILSDPQAQARSPEVLKKVKNPMQLDKYIDHLHNSRRPRTGSQGQAKKSNVYLHSKEALDFGENTLSAIQRAKEELRNVFLKSGVAGTSLLDTVSAGEEEENEEHESELSSDDDR</sequence>
<name>A0ABD1XVN0_9MARC</name>
<feature type="region of interest" description="Disordered" evidence="1">
    <location>
        <begin position="419"/>
        <end position="455"/>
    </location>
</feature>
<feature type="domain" description="Myb-like" evidence="2">
    <location>
        <begin position="516"/>
        <end position="565"/>
    </location>
</feature>
<dbReference type="PROSITE" id="PS50090">
    <property type="entry name" value="MYB_LIKE"/>
    <property type="match status" value="1"/>
</dbReference>